<gene>
    <name evidence="6" type="ORF">DWY69_23730</name>
    <name evidence="5" type="ORF">DXC51_21635</name>
</gene>
<feature type="transmembrane region" description="Helical" evidence="3">
    <location>
        <begin position="147"/>
        <end position="170"/>
    </location>
</feature>
<evidence type="ECO:0000256" key="2">
    <source>
        <dbReference type="ARBA" id="ARBA00024438"/>
    </source>
</evidence>
<evidence type="ECO:0000313" key="6">
    <source>
        <dbReference type="EMBL" id="RGE66534.1"/>
    </source>
</evidence>
<dbReference type="Proteomes" id="UP000260812">
    <property type="component" value="Unassembled WGS sequence"/>
</dbReference>
<dbReference type="Proteomes" id="UP000261166">
    <property type="component" value="Unassembled WGS sequence"/>
</dbReference>
<accession>A0A3E3HYU3</accession>
<evidence type="ECO:0000256" key="1">
    <source>
        <dbReference type="ARBA" id="ARBA00024353"/>
    </source>
</evidence>
<dbReference type="AlphaFoldDB" id="A0A3E3HYU3"/>
<reference evidence="5 8" key="1">
    <citation type="submission" date="2018-08" db="EMBL/GenBank/DDBJ databases">
        <title>A genome reference for cultivated species of the human gut microbiota.</title>
        <authorList>
            <person name="Zou Y."/>
            <person name="Xue W."/>
            <person name="Luo G."/>
        </authorList>
    </citation>
    <scope>NUCLEOTIDE SEQUENCE [LARGE SCALE GENOMIC DNA]</scope>
    <source>
        <strain evidence="6 8">AF26-4BH</strain>
        <strain evidence="5">TF05-5AC</strain>
    </source>
</reference>
<keyword evidence="3" id="KW-0472">Membrane</keyword>
<comment type="caution">
    <text evidence="5">The sequence shown here is derived from an EMBL/GenBank/DDBJ whole genome shotgun (WGS) entry which is preliminary data.</text>
</comment>
<evidence type="ECO:0000313" key="7">
    <source>
        <dbReference type="Proteomes" id="UP000260812"/>
    </source>
</evidence>
<evidence type="ECO:0000313" key="8">
    <source>
        <dbReference type="Proteomes" id="UP000261166"/>
    </source>
</evidence>
<name>A0A3E3HYU3_9FIRM</name>
<proteinExistence type="inferred from homology"/>
<evidence type="ECO:0000256" key="3">
    <source>
        <dbReference type="SAM" id="Phobius"/>
    </source>
</evidence>
<keyword evidence="7" id="KW-1185">Reference proteome</keyword>
<sequence>MKEVICNIVQDLLPNYSEELTSPETSAVIEEHLETCNECRRLYEDYRKTVEVAKPEEVKANKRILRRIWFQSLWYMFWPCFYAIALMGGWENGALIFLATLSGLLVVALFQFPAYDMYFDDEKKGEYYKKEAGYLKRGEGNWLVRNLTWLLPVIVPLLVGVIPKLISLIMG</sequence>
<organism evidence="5 7">
    <name type="scientific">Eisenbergiella massiliensis</name>
    <dbReference type="NCBI Taxonomy" id="1720294"/>
    <lineage>
        <taxon>Bacteria</taxon>
        <taxon>Bacillati</taxon>
        <taxon>Bacillota</taxon>
        <taxon>Clostridia</taxon>
        <taxon>Lachnospirales</taxon>
        <taxon>Lachnospiraceae</taxon>
        <taxon>Eisenbergiella</taxon>
    </lineage>
</organism>
<dbReference type="OrthoDB" id="6194834at2"/>
<dbReference type="Gene3D" id="1.10.10.1320">
    <property type="entry name" value="Anti-sigma factor, zinc-finger domain"/>
    <property type="match status" value="1"/>
</dbReference>
<feature type="domain" description="Putative zinc-finger" evidence="4">
    <location>
        <begin position="6"/>
        <end position="40"/>
    </location>
</feature>
<feature type="transmembrane region" description="Helical" evidence="3">
    <location>
        <begin position="94"/>
        <end position="115"/>
    </location>
</feature>
<feature type="transmembrane region" description="Helical" evidence="3">
    <location>
        <begin position="68"/>
        <end position="88"/>
    </location>
</feature>
<keyword evidence="3" id="KW-0812">Transmembrane</keyword>
<evidence type="ECO:0000313" key="5">
    <source>
        <dbReference type="EMBL" id="RGE56982.1"/>
    </source>
</evidence>
<protein>
    <recommendedName>
        <fullName evidence="2">Anti-sigma-W factor RsiW</fullName>
    </recommendedName>
</protein>
<dbReference type="RefSeq" id="WP_021635507.1">
    <property type="nucleotide sequence ID" value="NZ_CALBAU010000454.1"/>
</dbReference>
<dbReference type="InterPro" id="IPR027383">
    <property type="entry name" value="Znf_put"/>
</dbReference>
<dbReference type="InterPro" id="IPR041916">
    <property type="entry name" value="Anti_sigma_zinc_sf"/>
</dbReference>
<dbReference type="GeneID" id="97989393"/>
<keyword evidence="3" id="KW-1133">Transmembrane helix</keyword>
<dbReference type="Pfam" id="PF13490">
    <property type="entry name" value="zf-HC2"/>
    <property type="match status" value="1"/>
</dbReference>
<comment type="similarity">
    <text evidence="1">Belongs to the zinc-associated anti-sigma factor (ZAS) superfamily. Anti-sigma-W factor family.</text>
</comment>
<evidence type="ECO:0000259" key="4">
    <source>
        <dbReference type="Pfam" id="PF13490"/>
    </source>
</evidence>
<dbReference type="EMBL" id="QVLV01000019">
    <property type="protein sequence ID" value="RGE56982.1"/>
    <property type="molecule type" value="Genomic_DNA"/>
</dbReference>
<dbReference type="EMBL" id="QVLU01000028">
    <property type="protein sequence ID" value="RGE66534.1"/>
    <property type="molecule type" value="Genomic_DNA"/>
</dbReference>